<protein>
    <submittedName>
        <fullName evidence="1">Unnamed protein product</fullName>
    </submittedName>
</protein>
<accession>A0ACB5U2E3</accession>
<evidence type="ECO:0000313" key="1">
    <source>
        <dbReference type="EMBL" id="GME99953.1"/>
    </source>
</evidence>
<dbReference type="EMBL" id="BSXS01011209">
    <property type="protein sequence ID" value="GME99953.1"/>
    <property type="molecule type" value="Genomic_DNA"/>
</dbReference>
<evidence type="ECO:0000313" key="2">
    <source>
        <dbReference type="Proteomes" id="UP001165064"/>
    </source>
</evidence>
<proteinExistence type="predicted"/>
<keyword evidence="2" id="KW-1185">Reference proteome</keyword>
<name>A0ACB5U2E3_AMBMO</name>
<dbReference type="Proteomes" id="UP001165064">
    <property type="component" value="Unassembled WGS sequence"/>
</dbReference>
<comment type="caution">
    <text evidence="1">The sequence shown here is derived from an EMBL/GenBank/DDBJ whole genome shotgun (WGS) entry which is preliminary data.</text>
</comment>
<reference evidence="1" key="1">
    <citation type="submission" date="2023-04" db="EMBL/GenBank/DDBJ databases">
        <title>Ambrosiozyma monospora NBRC 10751.</title>
        <authorList>
            <person name="Ichikawa N."/>
            <person name="Sato H."/>
            <person name="Tonouchi N."/>
        </authorList>
    </citation>
    <scope>NUCLEOTIDE SEQUENCE</scope>
    <source>
        <strain evidence="1">NBRC 10751</strain>
    </source>
</reference>
<gene>
    <name evidence="1" type="ORF">Amon02_001087600</name>
</gene>
<organism evidence="1 2">
    <name type="scientific">Ambrosiozyma monospora</name>
    <name type="common">Yeast</name>
    <name type="synonym">Endomycopsis monosporus</name>
    <dbReference type="NCBI Taxonomy" id="43982"/>
    <lineage>
        <taxon>Eukaryota</taxon>
        <taxon>Fungi</taxon>
        <taxon>Dikarya</taxon>
        <taxon>Ascomycota</taxon>
        <taxon>Saccharomycotina</taxon>
        <taxon>Pichiomycetes</taxon>
        <taxon>Pichiales</taxon>
        <taxon>Pichiaceae</taxon>
        <taxon>Ambrosiozyma</taxon>
    </lineage>
</organism>
<sequence>MKIFEFGCYGLDFDSHSSSRLTENNTKFLKLVTSLTCTTNHLKDLLIMDVLKSSRLHKLNVILPIMSNEFENIMEDNAGYTGANFNTMDDLRELNDVIDDLISWAHSTNPITDVESLKNNRNKKQKQPIVTLELDEYLFNEPIIPIERLANLNRNNDFELRLTSQPESHLSLDVISRFINAGITNPLFLDVPLDAENFERSLALINDAFGLKRLYLQIGDTDLDEEAGTHDINIVNPSVEYISIDWEKDSPFDLNLHQIHSLKELHFKECTL</sequence>